<keyword evidence="2" id="KW-1185">Reference proteome</keyword>
<dbReference type="Proteomes" id="UP000824633">
    <property type="component" value="Chromosome"/>
</dbReference>
<name>A0ABN6J863_9CLOT</name>
<gene>
    <name evidence="1" type="ORF">psyc5s11_53740</name>
</gene>
<proteinExistence type="predicted"/>
<accession>A0ABN6J863</accession>
<evidence type="ECO:0000313" key="2">
    <source>
        <dbReference type="Proteomes" id="UP000824633"/>
    </source>
</evidence>
<organism evidence="1 2">
    <name type="scientific">Clostridium gelidum</name>
    <dbReference type="NCBI Taxonomy" id="704125"/>
    <lineage>
        <taxon>Bacteria</taxon>
        <taxon>Bacillati</taxon>
        <taxon>Bacillota</taxon>
        <taxon>Clostridia</taxon>
        <taxon>Eubacteriales</taxon>
        <taxon>Clostridiaceae</taxon>
        <taxon>Clostridium</taxon>
    </lineage>
</organism>
<reference evidence="2" key="1">
    <citation type="submission" date="2021-07" db="EMBL/GenBank/DDBJ databases">
        <title>Complete genome sequencing of a Clostridium isolate.</title>
        <authorList>
            <person name="Ueki A."/>
            <person name="Tonouchi A."/>
        </authorList>
    </citation>
    <scope>NUCLEOTIDE SEQUENCE [LARGE SCALE GENOMIC DNA]</scope>
    <source>
        <strain evidence="2">C5S11</strain>
    </source>
</reference>
<sequence>MNVDEIKKTMELIENSKPIINKTKGLSGIYIDDSIILDDTSLTKACILFDNIMINYINPNLYIHTIYKDFDFDRIKDIKQNGIKLNFEKGFYGQVENYNFINFINLNKELVEEGILTPRVFNNIPKLSQKSDKEILLELLNDNHEQILNLVEHLELKREKNIFCVDEPFLYILKLININSSFLDAIINKKIVISEKRNIINYAVECSKDVKKVKVFNSEDFRIQDYDIKDTDINLSIDSLILDTFNILVPNFPSLKPDEILEVRYKLKDELGAYRALIKDLSKQYSNNRELNNSEIIQREFTNKINDINLKLKSEKSKLFRNIVTYATAFPTASGILTGGNLKSIIASCFGSMVKIACDANEYYDNKRTTMNASTALPYVFLIKARKIK</sequence>
<dbReference type="EMBL" id="AP024849">
    <property type="protein sequence ID" value="BCZ49307.1"/>
    <property type="molecule type" value="Genomic_DNA"/>
</dbReference>
<protein>
    <submittedName>
        <fullName evidence="1">Uncharacterized protein</fullName>
    </submittedName>
</protein>
<evidence type="ECO:0000313" key="1">
    <source>
        <dbReference type="EMBL" id="BCZ49307.1"/>
    </source>
</evidence>